<reference evidence="8 9" key="1">
    <citation type="submission" date="2023-11" db="EMBL/GenBank/DDBJ databases">
        <authorList>
            <person name="Okamura Y."/>
        </authorList>
    </citation>
    <scope>NUCLEOTIDE SEQUENCE [LARGE SCALE GENOMIC DNA]</scope>
</reference>
<evidence type="ECO:0000259" key="7">
    <source>
        <dbReference type="Pfam" id="PF04572"/>
    </source>
</evidence>
<feature type="domain" description="Alpha 1,4-glycosyltransferase" evidence="7">
    <location>
        <begin position="193"/>
        <end position="313"/>
    </location>
</feature>
<dbReference type="InterPro" id="IPR007652">
    <property type="entry name" value="A1-4-GlycosylTfrase_dom"/>
</dbReference>
<dbReference type="GO" id="GO:0006688">
    <property type="term" value="P:glycosphingolipid biosynthetic process"/>
    <property type="evidence" value="ECO:0007669"/>
    <property type="project" value="TreeGrafter"/>
</dbReference>
<gene>
    <name evidence="8" type="ORF">LNINA_LOCUS6883</name>
</gene>
<comment type="subcellular location">
    <subcellularLocation>
        <location evidence="1">Golgi apparatus membrane</location>
        <topology evidence="1">Single-pass type II membrane protein</topology>
    </subcellularLocation>
</comment>
<evidence type="ECO:0000256" key="5">
    <source>
        <dbReference type="ARBA" id="ARBA00023034"/>
    </source>
</evidence>
<proteinExistence type="inferred from homology"/>
<sequence length="318" mass="36086">MYLKFTYGPNFSLTRWDWRDDISCYFDTDNNLTSIADMNPAGRSIFFNDPTCNMRLWDPKDSCVIESAARAHWNWEVYVLFNNPISKEEMNDNDALKVLMKIPNVKFARVNIEEYSMGTPAEGFVSSGALNDTACPIMLTEGLVKYLTLYKFGGIFMEKDIIVTKSLSSLPRNWVPKQNEFSIGSGILALSKNGRSISESALRLLVKNHKNLDCENGENVMEKIVDQQCSTPDPLTKAAASCNGFEIYGPQFFYPIPSEKAGEVFEPGELPGYETAYTYYLWSKLSIGARFMKRNGSRYGKLAKKHCPIVYSSFTYKF</sequence>
<dbReference type="Gene3D" id="3.90.550.20">
    <property type="match status" value="1"/>
</dbReference>
<dbReference type="AlphaFoldDB" id="A0AAV1JFM6"/>
<dbReference type="EMBL" id="CAVLEF010000009">
    <property type="protein sequence ID" value="CAK1547406.1"/>
    <property type="molecule type" value="Genomic_DNA"/>
</dbReference>
<dbReference type="GO" id="GO:0000139">
    <property type="term" value="C:Golgi membrane"/>
    <property type="evidence" value="ECO:0007669"/>
    <property type="project" value="UniProtKB-SubCell"/>
</dbReference>
<evidence type="ECO:0000256" key="4">
    <source>
        <dbReference type="ARBA" id="ARBA00022679"/>
    </source>
</evidence>
<keyword evidence="5" id="KW-0333">Golgi apparatus</keyword>
<dbReference type="InterPro" id="IPR029044">
    <property type="entry name" value="Nucleotide-diphossugar_trans"/>
</dbReference>
<dbReference type="PANTHER" id="PTHR12042">
    <property type="entry name" value="LACTOSYLCERAMIDE 4-ALPHA-GALACTOSYLTRANSFERASE ALPHA- 1,4-GALACTOSYLTRANSFERASE"/>
    <property type="match status" value="1"/>
</dbReference>
<comment type="similarity">
    <text evidence="2">Belongs to the glycosyltransferase 32 family.</text>
</comment>
<evidence type="ECO:0000313" key="9">
    <source>
        <dbReference type="Proteomes" id="UP001497472"/>
    </source>
</evidence>
<comment type="caution">
    <text evidence="8">The sequence shown here is derived from an EMBL/GenBank/DDBJ whole genome shotgun (WGS) entry which is preliminary data.</text>
</comment>
<evidence type="ECO:0000256" key="1">
    <source>
        <dbReference type="ARBA" id="ARBA00004323"/>
    </source>
</evidence>
<keyword evidence="4" id="KW-0808">Transferase</keyword>
<evidence type="ECO:0000256" key="3">
    <source>
        <dbReference type="ARBA" id="ARBA00022676"/>
    </source>
</evidence>
<dbReference type="PANTHER" id="PTHR12042:SF21">
    <property type="entry name" value="ALPHA1,4-GALACTOSYLTRANSFERASE 1-RELATED"/>
    <property type="match status" value="1"/>
</dbReference>
<evidence type="ECO:0000256" key="6">
    <source>
        <dbReference type="ARBA" id="ARBA00023136"/>
    </source>
</evidence>
<keyword evidence="3" id="KW-0328">Glycosyltransferase</keyword>
<evidence type="ECO:0000256" key="2">
    <source>
        <dbReference type="ARBA" id="ARBA00009003"/>
    </source>
</evidence>
<dbReference type="InterPro" id="IPR051981">
    <property type="entry name" value="Glycosyltransf_32"/>
</dbReference>
<dbReference type="SUPFAM" id="SSF53448">
    <property type="entry name" value="Nucleotide-diphospho-sugar transferases"/>
    <property type="match status" value="1"/>
</dbReference>
<dbReference type="Pfam" id="PF04488">
    <property type="entry name" value="Gly_transf_sug"/>
    <property type="match status" value="1"/>
</dbReference>
<dbReference type="Pfam" id="PF04572">
    <property type="entry name" value="Gb3_synth"/>
    <property type="match status" value="1"/>
</dbReference>
<dbReference type="InterPro" id="IPR007577">
    <property type="entry name" value="GlycoTrfase_DXD_sugar-bd_CS"/>
</dbReference>
<protein>
    <recommendedName>
        <fullName evidence="7">Alpha 1,4-glycosyltransferase domain-containing protein</fullName>
    </recommendedName>
</protein>
<accession>A0AAV1JFM6</accession>
<organism evidence="8 9">
    <name type="scientific">Leptosia nina</name>
    <dbReference type="NCBI Taxonomy" id="320188"/>
    <lineage>
        <taxon>Eukaryota</taxon>
        <taxon>Metazoa</taxon>
        <taxon>Ecdysozoa</taxon>
        <taxon>Arthropoda</taxon>
        <taxon>Hexapoda</taxon>
        <taxon>Insecta</taxon>
        <taxon>Pterygota</taxon>
        <taxon>Neoptera</taxon>
        <taxon>Endopterygota</taxon>
        <taxon>Lepidoptera</taxon>
        <taxon>Glossata</taxon>
        <taxon>Ditrysia</taxon>
        <taxon>Papilionoidea</taxon>
        <taxon>Pieridae</taxon>
        <taxon>Pierinae</taxon>
        <taxon>Leptosia</taxon>
    </lineage>
</organism>
<dbReference type="Proteomes" id="UP001497472">
    <property type="component" value="Unassembled WGS sequence"/>
</dbReference>
<keyword evidence="9" id="KW-1185">Reference proteome</keyword>
<evidence type="ECO:0000313" key="8">
    <source>
        <dbReference type="EMBL" id="CAK1547406.1"/>
    </source>
</evidence>
<name>A0AAV1JFM6_9NEOP</name>
<dbReference type="GO" id="GO:0035248">
    <property type="term" value="F:alpha-1,4-N-acetylgalactosaminyltransferase activity"/>
    <property type="evidence" value="ECO:0007669"/>
    <property type="project" value="TreeGrafter"/>
</dbReference>
<keyword evidence="6" id="KW-0472">Membrane</keyword>